<dbReference type="AlphaFoldDB" id="A0A538TWD5"/>
<accession>A0A538TWD5</accession>
<dbReference type="Proteomes" id="UP000316609">
    <property type="component" value="Unassembled WGS sequence"/>
</dbReference>
<dbReference type="Pfam" id="PF06224">
    <property type="entry name" value="AlkZ-like"/>
    <property type="match status" value="1"/>
</dbReference>
<gene>
    <name evidence="2" type="ORF">E6K78_02955</name>
</gene>
<dbReference type="EMBL" id="VBOY01000021">
    <property type="protein sequence ID" value="TMQ67950.1"/>
    <property type="molecule type" value="Genomic_DNA"/>
</dbReference>
<comment type="caution">
    <text evidence="2">The sequence shown here is derived from an EMBL/GenBank/DDBJ whole genome shotgun (WGS) entry which is preliminary data.</text>
</comment>
<organism evidence="2 3">
    <name type="scientific">Eiseniibacteriota bacterium</name>
    <dbReference type="NCBI Taxonomy" id="2212470"/>
    <lineage>
        <taxon>Bacteria</taxon>
        <taxon>Candidatus Eiseniibacteriota</taxon>
    </lineage>
</organism>
<evidence type="ECO:0000313" key="3">
    <source>
        <dbReference type="Proteomes" id="UP000316609"/>
    </source>
</evidence>
<name>A0A538TWD5_UNCEI</name>
<proteinExistence type="predicted"/>
<dbReference type="PANTHER" id="PTHR30528">
    <property type="entry name" value="CYTOPLASMIC PROTEIN"/>
    <property type="match status" value="1"/>
</dbReference>
<evidence type="ECO:0000256" key="1">
    <source>
        <dbReference type="SAM" id="MobiDB-lite"/>
    </source>
</evidence>
<feature type="region of interest" description="Disordered" evidence="1">
    <location>
        <begin position="445"/>
        <end position="472"/>
    </location>
</feature>
<sequence length="472" mass="53586">MRLHAPTLAVLSSVDPPVSAPRFPLRAASALFLERQWLDRPRGRRLGARSLAGFAEATGGIQLDTINVVDRAHHLTLWSRFGPYRRESLQRLIERNRVLFEYWSHAACLVATSDFPAWRRVMMDYRRRHKGWARFLKQQERLIAQVEDAIRTRGPLANADFEDPRKKRRAGWWSWKPAAHALDWLWMSGRTAVHSRVHFQKRFDLIERVLPEALAREPLSADAFPRWHVARSLRAMGAATDLDLNRYLTYPRIEASMRRETLKHLLRTGEVVEIQLDGDRGRWFALREDLEPLAAAARRRTPSAGAALLSPFDSFLWHRERARRLFGFDYTIEVYVPGHKRTHGYYSMPLLVDGHLIGRADTKAHRAEGVLELRRVHFEPWFVRGESPPVRGGGALERDAALTDVAEAAASLARFVGCTRIVTARTAPAGLRSQLRRTIENALARGAAREQPTAGSLSPLAGRSGVDTRSGP</sequence>
<protein>
    <submittedName>
        <fullName evidence="2">Winged helix-turn-helix domain-containing protein</fullName>
    </submittedName>
</protein>
<dbReference type="PANTHER" id="PTHR30528:SF0">
    <property type="entry name" value="CYTOPLASMIC PROTEIN"/>
    <property type="match status" value="1"/>
</dbReference>
<reference evidence="2 3" key="1">
    <citation type="journal article" date="2019" name="Nat. Microbiol.">
        <title>Mediterranean grassland soil C-N compound turnover is dependent on rainfall and depth, and is mediated by genomically divergent microorganisms.</title>
        <authorList>
            <person name="Diamond S."/>
            <person name="Andeer P.F."/>
            <person name="Li Z."/>
            <person name="Crits-Christoph A."/>
            <person name="Burstein D."/>
            <person name="Anantharaman K."/>
            <person name="Lane K.R."/>
            <person name="Thomas B.C."/>
            <person name="Pan C."/>
            <person name="Northen T.R."/>
            <person name="Banfield J.F."/>
        </authorList>
    </citation>
    <scope>NUCLEOTIDE SEQUENCE [LARGE SCALE GENOMIC DNA]</scope>
    <source>
        <strain evidence="2">WS_8</strain>
    </source>
</reference>
<dbReference type="InterPro" id="IPR009351">
    <property type="entry name" value="AlkZ-like"/>
</dbReference>
<evidence type="ECO:0000313" key="2">
    <source>
        <dbReference type="EMBL" id="TMQ67950.1"/>
    </source>
</evidence>